<comment type="similarity">
    <text evidence="2">Belongs to the glycosyl hydrolase 2 family.</text>
</comment>
<dbReference type="InterPro" id="IPR013222">
    <property type="entry name" value="Glyco_hyd_98_carb-bd"/>
</dbReference>
<comment type="catalytic activity">
    <reaction evidence="1">
        <text>Hydrolysis of terminal non-reducing beta-D-galactose residues in beta-D-galactosides.</text>
        <dbReference type="EC" id="3.2.1.23"/>
    </reaction>
</comment>
<protein>
    <recommendedName>
        <fullName evidence="3">beta-galactosidase</fullName>
        <ecNumber evidence="3">3.2.1.23</ecNumber>
    </recommendedName>
    <alternativeName>
        <fullName evidence="8">Lactase</fullName>
    </alternativeName>
</protein>
<dbReference type="Proteomes" id="UP000199352">
    <property type="component" value="Unassembled WGS sequence"/>
</dbReference>
<dbReference type="OrthoDB" id="9762066at2"/>
<dbReference type="InterPro" id="IPR038637">
    <property type="entry name" value="NPCBM_sf"/>
</dbReference>
<dbReference type="InterPro" id="IPR004199">
    <property type="entry name" value="B-gal_small/dom_5"/>
</dbReference>
<dbReference type="Gene3D" id="2.60.120.260">
    <property type="entry name" value="Galactose-binding domain-like"/>
    <property type="match status" value="1"/>
</dbReference>
<dbReference type="RefSeq" id="WP_089955347.1">
    <property type="nucleotide sequence ID" value="NZ_FOFR01000014.1"/>
</dbReference>
<dbReference type="EC" id="3.2.1.23" evidence="3"/>
<proteinExistence type="inferred from homology"/>
<dbReference type="InterPro" id="IPR006102">
    <property type="entry name" value="Ig-like_GH2"/>
</dbReference>
<dbReference type="STRING" id="402600.SAMN05216188_1145"/>
<dbReference type="InterPro" id="IPR011013">
    <property type="entry name" value="Gal_mutarotase_sf_dom"/>
</dbReference>
<dbReference type="InterPro" id="IPR006558">
    <property type="entry name" value="LamG-like"/>
</dbReference>
<evidence type="ECO:0000256" key="1">
    <source>
        <dbReference type="ARBA" id="ARBA00001412"/>
    </source>
</evidence>
<dbReference type="PRINTS" id="PR00132">
    <property type="entry name" value="GLHYDRLASE2"/>
</dbReference>
<feature type="domain" description="Glycosyl hydrolase family 98 putative carbohydrate-binding module" evidence="12">
    <location>
        <begin position="1278"/>
        <end position="1423"/>
    </location>
</feature>
<dbReference type="InterPro" id="IPR006101">
    <property type="entry name" value="Glyco_hydro_2"/>
</dbReference>
<dbReference type="Pfam" id="PF02929">
    <property type="entry name" value="Bgal_small_N"/>
    <property type="match status" value="1"/>
</dbReference>
<dbReference type="InterPro" id="IPR014718">
    <property type="entry name" value="GH-type_carb-bd"/>
</dbReference>
<dbReference type="SUPFAM" id="SSF49303">
    <property type="entry name" value="beta-Galactosidase/glucuronidase domain"/>
    <property type="match status" value="2"/>
</dbReference>
<dbReference type="Gene3D" id="2.60.120.1060">
    <property type="entry name" value="NPCBM/NEW2 domain"/>
    <property type="match status" value="1"/>
</dbReference>
<dbReference type="SMART" id="SM00560">
    <property type="entry name" value="LamGL"/>
    <property type="match status" value="1"/>
</dbReference>
<dbReference type="GO" id="GO:0030246">
    <property type="term" value="F:carbohydrate binding"/>
    <property type="evidence" value="ECO:0007669"/>
    <property type="project" value="InterPro"/>
</dbReference>
<gene>
    <name evidence="14" type="ORF">SAMN05216188_1145</name>
</gene>
<evidence type="ECO:0000256" key="10">
    <source>
        <dbReference type="SAM" id="SignalP"/>
    </source>
</evidence>
<dbReference type="SUPFAM" id="SSF74650">
    <property type="entry name" value="Galactose mutarotase-like"/>
    <property type="match status" value="1"/>
</dbReference>
<reference evidence="15" key="1">
    <citation type="submission" date="2016-10" db="EMBL/GenBank/DDBJ databases">
        <authorList>
            <person name="Varghese N."/>
            <person name="Submissions S."/>
        </authorList>
    </citation>
    <scope>NUCLEOTIDE SEQUENCE [LARGE SCALE GENOMIC DNA]</scope>
    <source>
        <strain evidence="15">CGMCC 4.3525</strain>
    </source>
</reference>
<dbReference type="Gene3D" id="2.60.120.200">
    <property type="match status" value="1"/>
</dbReference>
<evidence type="ECO:0000313" key="15">
    <source>
        <dbReference type="Proteomes" id="UP000199352"/>
    </source>
</evidence>
<sequence>MLRVVVATLVALSLSPATASAAPPDTPPDVLAYLENPRMTGENQEPPHPDLKPERRLSLNGDWRIRMFGKPEDVRDTPDGWRTVKVPHTWQTDFLDHPMFRNIPTEMYPDDPPSIPRDVNPTGVYEKTFDLPSGWDRTLVRFEGVTSGYFVWVNGEYVGYDQGGYTPAEFDITGKLKAGRNTLRVQVHRWSAGSHLEDYDQWRFSGIFREVWLYSTPRTYLQDVTVKTDLDDRYHDATISTDVRIGGPVAGHTVRTRLFDPRGREVTVTDGKVANPLKWTDETPNVYELRVELLENGRVVQTGRQPVGFREIEIADRQLKINGKRVLFRGTNRAETSVHGSRYVTRADQEQDVRLMKRFNINAVRTSHYPSDPYFYELADRNGLMIADEVDVETHHHDGCPTNCLAERPEWQDAFQDRFVAMMQRDKNHPSVIMWDTGNEAGLGKAHYTMAEYAKKNDTRPLYHQPNVPDGDAPFADVAGPRYPSPASLEAKAKTTTKPIIMGEYAHAMGNSLGNFREFWDVVRAYPQVQGGFIWDWAEQNIALPLYTTPDSANGIMSWLSGKPSQVDGPHGKALRLSGLDDFVEVYRDRKLDDVTNGLTLDAWVKPDTWTGDFTVISKGDHQYALKMSDATTLEFFIHSGTWRTVRATVPAGFYGNWHRVTGTFDGTKLRLLIDGREVATAEHTGTIDWSHWPVNIGRNAETMQENVGTRMAHGSVDQVRVYHRALTESELAQDPAKTAVLALDFEKLEDKGRHQSYGAGTGGVDGVVWADRRPQPETAELMAVHSPIRFSFAGNRLTTVSERQFTGTDDLELRWQVQDNGRTIAQHRGKLQPGTITLPDFTAPTERLLTVRATDRRGDDVGIAQFPLGGTQITGLHASGFPGELTTTQTDAEIVVSGKDFRYVVSKSSGTLTSMRVRGTELIKTGPELDAWRAPLSNEFMSEDNSWYRNGLDRLRTTPSSVTVTRSGADAVITAKSTAQAVQDASFGQTFTYRITGDGEIHVGHRVAARGGLRDLSYLPGIGFTLKVPQDYRKFTWYGRGPGENYDDRKAGNPVGVYQSTVDKEFNDYYKPQDYGNHADTRWATLSNGRAGLLVAGDLDVRVSQYDDLDRAAYPFALKKNDGWTTLHAAHRVTGVSETFHEPLPQYQVEAGTEYAYSVLLRPLTPVEAATGKLGRQVDCAPSAELRATDTVLEPGEQVEAELVVTTPCPGTTTARLSAPEGWSVSPATVDLTSGSARVTIKREGGETGVRPVFAEVVSGKATSTLTADFTATPRPPAGEAQISALEFLTERNGWGPLERDRSNGEQAAGDGRPLGIRGARFDRGVGAHADSEFEVYTGGRCSALTATIGVDDETNGGGSVRFEVLADGRPVYSSPVLTGRSAAVPITVDTAGAAVLTFRVTDAGDGNGNDHADWANAALTCA</sequence>
<dbReference type="Pfam" id="PF08305">
    <property type="entry name" value="NPCBM"/>
    <property type="match status" value="1"/>
</dbReference>
<feature type="chain" id="PRO_5011542909" description="beta-galactosidase" evidence="10">
    <location>
        <begin position="22"/>
        <end position="1424"/>
    </location>
</feature>
<evidence type="ECO:0000256" key="2">
    <source>
        <dbReference type="ARBA" id="ARBA00007401"/>
    </source>
</evidence>
<feature type="signal peptide" evidence="10">
    <location>
        <begin position="1"/>
        <end position="21"/>
    </location>
</feature>
<dbReference type="SUPFAM" id="SSF49785">
    <property type="entry name" value="Galactose-binding domain-like"/>
    <property type="match status" value="2"/>
</dbReference>
<evidence type="ECO:0000256" key="9">
    <source>
        <dbReference type="SAM" id="MobiDB-lite"/>
    </source>
</evidence>
<dbReference type="InterPro" id="IPR050347">
    <property type="entry name" value="Bact_Beta-galactosidase"/>
</dbReference>
<evidence type="ECO:0000259" key="12">
    <source>
        <dbReference type="SMART" id="SM00776"/>
    </source>
</evidence>
<dbReference type="Pfam" id="PF13385">
    <property type="entry name" value="Laminin_G_3"/>
    <property type="match status" value="1"/>
</dbReference>
<dbReference type="PANTHER" id="PTHR46323">
    <property type="entry name" value="BETA-GALACTOSIDASE"/>
    <property type="match status" value="1"/>
</dbReference>
<keyword evidence="15" id="KW-1185">Reference proteome</keyword>
<dbReference type="SUPFAM" id="SSF49899">
    <property type="entry name" value="Concanavalin A-like lectins/glucanases"/>
    <property type="match status" value="1"/>
</dbReference>
<name>A0A1H9R682_9PSEU</name>
<dbReference type="PANTHER" id="PTHR46323:SF2">
    <property type="entry name" value="BETA-GALACTOSIDASE"/>
    <property type="match status" value="1"/>
</dbReference>
<keyword evidence="6" id="KW-1015">Disulfide bond</keyword>
<dbReference type="Gene3D" id="2.70.98.10">
    <property type="match status" value="1"/>
</dbReference>
<accession>A0A1H9R682</accession>
<organism evidence="14 15">
    <name type="scientific">Lentzea xinjiangensis</name>
    <dbReference type="NCBI Taxonomy" id="402600"/>
    <lineage>
        <taxon>Bacteria</taxon>
        <taxon>Bacillati</taxon>
        <taxon>Actinomycetota</taxon>
        <taxon>Actinomycetes</taxon>
        <taxon>Pseudonocardiales</taxon>
        <taxon>Pseudonocardiaceae</taxon>
        <taxon>Lentzea</taxon>
    </lineage>
</organism>
<dbReference type="InterPro" id="IPR006103">
    <property type="entry name" value="Glyco_hydro_2_cat"/>
</dbReference>
<dbReference type="InterPro" id="IPR006104">
    <property type="entry name" value="Glyco_hydro_2_N"/>
</dbReference>
<evidence type="ECO:0000256" key="3">
    <source>
        <dbReference type="ARBA" id="ARBA00012756"/>
    </source>
</evidence>
<dbReference type="Gene3D" id="2.60.40.10">
    <property type="entry name" value="Immunoglobulins"/>
    <property type="match status" value="1"/>
</dbReference>
<evidence type="ECO:0000256" key="4">
    <source>
        <dbReference type="ARBA" id="ARBA00022729"/>
    </source>
</evidence>
<evidence type="ECO:0000256" key="5">
    <source>
        <dbReference type="ARBA" id="ARBA00022801"/>
    </source>
</evidence>
<feature type="domain" description="Beta galactosidase small chain/" evidence="13">
    <location>
        <begin position="896"/>
        <end position="1163"/>
    </location>
</feature>
<feature type="region of interest" description="Disordered" evidence="9">
    <location>
        <begin position="1297"/>
        <end position="1317"/>
    </location>
</feature>
<dbReference type="SUPFAM" id="SSF51445">
    <property type="entry name" value="(Trans)glycosidases"/>
    <property type="match status" value="1"/>
</dbReference>
<dbReference type="SMART" id="SM01038">
    <property type="entry name" value="Bgal_small_N"/>
    <property type="match status" value="1"/>
</dbReference>
<dbReference type="EMBL" id="FOFR01000014">
    <property type="protein sequence ID" value="SER68208.1"/>
    <property type="molecule type" value="Genomic_DNA"/>
</dbReference>
<dbReference type="InterPro" id="IPR008979">
    <property type="entry name" value="Galactose-bd-like_sf"/>
</dbReference>
<feature type="domain" description="LamG-like jellyroll fold" evidence="11">
    <location>
        <begin position="597"/>
        <end position="730"/>
    </location>
</feature>
<keyword evidence="7" id="KW-0326">Glycosidase</keyword>
<dbReference type="InterPro" id="IPR013783">
    <property type="entry name" value="Ig-like_fold"/>
</dbReference>
<dbReference type="InterPro" id="IPR017853">
    <property type="entry name" value="GH"/>
</dbReference>
<dbReference type="SMART" id="SM00776">
    <property type="entry name" value="NPCBM"/>
    <property type="match status" value="1"/>
</dbReference>
<dbReference type="GO" id="GO:0005990">
    <property type="term" value="P:lactose catabolic process"/>
    <property type="evidence" value="ECO:0007669"/>
    <property type="project" value="TreeGrafter"/>
</dbReference>
<dbReference type="Gene3D" id="3.20.20.80">
    <property type="entry name" value="Glycosidases"/>
    <property type="match status" value="1"/>
</dbReference>
<keyword evidence="4 10" id="KW-0732">Signal</keyword>
<dbReference type="GO" id="GO:0004565">
    <property type="term" value="F:beta-galactosidase activity"/>
    <property type="evidence" value="ECO:0007669"/>
    <property type="project" value="UniProtKB-EC"/>
</dbReference>
<evidence type="ECO:0000256" key="7">
    <source>
        <dbReference type="ARBA" id="ARBA00023295"/>
    </source>
</evidence>
<dbReference type="Pfam" id="PF02837">
    <property type="entry name" value="Glyco_hydro_2_N"/>
    <property type="match status" value="1"/>
</dbReference>
<dbReference type="Pfam" id="PF02836">
    <property type="entry name" value="Glyco_hydro_2_C"/>
    <property type="match status" value="1"/>
</dbReference>
<keyword evidence="5" id="KW-0378">Hydrolase</keyword>
<dbReference type="InterPro" id="IPR013320">
    <property type="entry name" value="ConA-like_dom_sf"/>
</dbReference>
<evidence type="ECO:0000256" key="8">
    <source>
        <dbReference type="ARBA" id="ARBA00032230"/>
    </source>
</evidence>
<dbReference type="InterPro" id="IPR036156">
    <property type="entry name" value="Beta-gal/glucu_dom_sf"/>
</dbReference>
<evidence type="ECO:0000256" key="6">
    <source>
        <dbReference type="ARBA" id="ARBA00023157"/>
    </source>
</evidence>
<dbReference type="Pfam" id="PF00703">
    <property type="entry name" value="Glyco_hydro_2"/>
    <property type="match status" value="1"/>
</dbReference>
<dbReference type="GO" id="GO:0009341">
    <property type="term" value="C:beta-galactosidase complex"/>
    <property type="evidence" value="ECO:0007669"/>
    <property type="project" value="InterPro"/>
</dbReference>
<evidence type="ECO:0000259" key="11">
    <source>
        <dbReference type="SMART" id="SM00560"/>
    </source>
</evidence>
<evidence type="ECO:0000313" key="14">
    <source>
        <dbReference type="EMBL" id="SER68208.1"/>
    </source>
</evidence>
<evidence type="ECO:0000259" key="13">
    <source>
        <dbReference type="SMART" id="SM01038"/>
    </source>
</evidence>